<evidence type="ECO:0000313" key="3">
    <source>
        <dbReference type="Proteomes" id="UP001567538"/>
    </source>
</evidence>
<evidence type="ECO:0000313" key="2">
    <source>
        <dbReference type="EMBL" id="KAL1565910.1"/>
    </source>
</evidence>
<evidence type="ECO:0000256" key="1">
    <source>
        <dbReference type="SAM" id="MobiDB-lite"/>
    </source>
</evidence>
<sequence length="72" mass="7978">MVSLTMREQILFMIGTRALQIEGAGVLTVRDESPPNPRARRCESHPNPRAGSSDSARASPLYSKSPVRRSRQ</sequence>
<dbReference type="EMBL" id="JBEAFC010000002">
    <property type="protein sequence ID" value="KAL1565910.1"/>
    <property type="molecule type" value="Genomic_DNA"/>
</dbReference>
<gene>
    <name evidence="2" type="ORF">AAHA92_01584</name>
</gene>
<protein>
    <submittedName>
        <fullName evidence="2">Uncharacterized protein</fullName>
    </submittedName>
</protein>
<accession>A0ABD1IBX7</accession>
<comment type="caution">
    <text evidence="2">The sequence shown here is derived from an EMBL/GenBank/DDBJ whole genome shotgun (WGS) entry which is preliminary data.</text>
</comment>
<keyword evidence="3" id="KW-1185">Reference proteome</keyword>
<dbReference type="Proteomes" id="UP001567538">
    <property type="component" value="Unassembled WGS sequence"/>
</dbReference>
<organism evidence="2 3">
    <name type="scientific">Salvia divinorum</name>
    <name type="common">Maria pastora</name>
    <name type="synonym">Diviner's sage</name>
    <dbReference type="NCBI Taxonomy" id="28513"/>
    <lineage>
        <taxon>Eukaryota</taxon>
        <taxon>Viridiplantae</taxon>
        <taxon>Streptophyta</taxon>
        <taxon>Embryophyta</taxon>
        <taxon>Tracheophyta</taxon>
        <taxon>Spermatophyta</taxon>
        <taxon>Magnoliopsida</taxon>
        <taxon>eudicotyledons</taxon>
        <taxon>Gunneridae</taxon>
        <taxon>Pentapetalae</taxon>
        <taxon>asterids</taxon>
        <taxon>lamiids</taxon>
        <taxon>Lamiales</taxon>
        <taxon>Lamiaceae</taxon>
        <taxon>Nepetoideae</taxon>
        <taxon>Mentheae</taxon>
        <taxon>Salviinae</taxon>
        <taxon>Salvia</taxon>
        <taxon>Salvia subgen. Calosphace</taxon>
    </lineage>
</organism>
<reference evidence="2 3" key="1">
    <citation type="submission" date="2024-06" db="EMBL/GenBank/DDBJ databases">
        <title>A chromosome level genome sequence of Diviner's sage (Salvia divinorum).</title>
        <authorList>
            <person name="Ford S.A."/>
            <person name="Ro D.-K."/>
            <person name="Ness R.W."/>
            <person name="Phillips M.A."/>
        </authorList>
    </citation>
    <scope>NUCLEOTIDE SEQUENCE [LARGE SCALE GENOMIC DNA]</scope>
    <source>
        <strain evidence="2">SAF-2024a</strain>
        <tissue evidence="2">Leaf</tissue>
    </source>
</reference>
<feature type="region of interest" description="Disordered" evidence="1">
    <location>
        <begin position="29"/>
        <end position="72"/>
    </location>
</feature>
<proteinExistence type="predicted"/>
<dbReference type="AlphaFoldDB" id="A0ABD1IBX7"/>
<name>A0ABD1IBX7_SALDI</name>